<evidence type="ECO:0000313" key="3">
    <source>
        <dbReference type="Proteomes" id="UP000289841"/>
    </source>
</evidence>
<dbReference type="KEGG" id="aaxa:NCTC10138_00200"/>
<organism evidence="2 3">
    <name type="scientific">Haploplasma axanthum</name>
    <name type="common">Acholeplasma axanthum</name>
    <dbReference type="NCBI Taxonomy" id="29552"/>
    <lineage>
        <taxon>Bacteria</taxon>
        <taxon>Bacillati</taxon>
        <taxon>Mycoplasmatota</taxon>
        <taxon>Mollicutes</taxon>
        <taxon>Acholeplasmatales</taxon>
        <taxon>Acholeplasmataceae</taxon>
        <taxon>Haploplasma</taxon>
    </lineage>
</organism>
<dbReference type="Proteomes" id="UP000289841">
    <property type="component" value="Chromosome"/>
</dbReference>
<gene>
    <name evidence="2" type="ORF">NCTC10138_00200</name>
</gene>
<keyword evidence="1" id="KW-1133">Transmembrane helix</keyword>
<proteinExistence type="predicted"/>
<protein>
    <submittedName>
        <fullName evidence="2">Uncharacterized protein</fullName>
    </submittedName>
</protein>
<reference evidence="2 3" key="1">
    <citation type="submission" date="2019-01" db="EMBL/GenBank/DDBJ databases">
        <authorList>
            <consortium name="Pathogen Informatics"/>
        </authorList>
    </citation>
    <scope>NUCLEOTIDE SEQUENCE [LARGE SCALE GENOMIC DNA]</scope>
    <source>
        <strain evidence="2 3">NCTC10138</strain>
    </source>
</reference>
<feature type="transmembrane region" description="Helical" evidence="1">
    <location>
        <begin position="305"/>
        <end position="330"/>
    </location>
</feature>
<dbReference type="RefSeq" id="WP_197724317.1">
    <property type="nucleotide sequence ID" value="NZ_LR215048.1"/>
</dbReference>
<feature type="transmembrane region" description="Helical" evidence="1">
    <location>
        <begin position="117"/>
        <end position="135"/>
    </location>
</feature>
<feature type="transmembrane region" description="Helical" evidence="1">
    <location>
        <begin position="342"/>
        <end position="363"/>
    </location>
</feature>
<accession>A0A449BBM6</accession>
<evidence type="ECO:0000313" key="2">
    <source>
        <dbReference type="EMBL" id="VEU79847.1"/>
    </source>
</evidence>
<keyword evidence="1" id="KW-0812">Transmembrane</keyword>
<feature type="transmembrane region" description="Helical" evidence="1">
    <location>
        <begin position="185"/>
        <end position="207"/>
    </location>
</feature>
<keyword evidence="3" id="KW-1185">Reference proteome</keyword>
<evidence type="ECO:0000256" key="1">
    <source>
        <dbReference type="SAM" id="Phobius"/>
    </source>
</evidence>
<keyword evidence="1" id="KW-0472">Membrane</keyword>
<feature type="transmembrane region" description="Helical" evidence="1">
    <location>
        <begin position="90"/>
        <end position="111"/>
    </location>
</feature>
<name>A0A449BBM6_HAPAX</name>
<feature type="transmembrane region" description="Helical" evidence="1">
    <location>
        <begin position="61"/>
        <end position="83"/>
    </location>
</feature>
<dbReference type="AlphaFoldDB" id="A0A449BBM6"/>
<feature type="transmembrane region" description="Helical" evidence="1">
    <location>
        <begin position="36"/>
        <end position="55"/>
    </location>
</feature>
<feature type="transmembrane region" description="Helical" evidence="1">
    <location>
        <begin position="273"/>
        <end position="293"/>
    </location>
</feature>
<sequence length="371" mass="42270">MELTEKEKQEQKLERIKEESKNYLFKDTWYRDIQPVLTNATFILAVIFSILTLLIDFKSGTYFTGVLILTSVLVLGNLTSMIFDKKRGIISQLISLASYSGLLVLILFYLINIKIALFSLIALVFIILALAMQIVTTIHSLTRDKDNSEGSYIHIGNFAEAYKKFGRGLYYWWFRHHKIAEFIRYFMVGNIVTVIQFIILPVLQLIFKNTNLINTDFRFLGPIGAADKIITLENGLKVFDPYYVFNFTAGPIGSSIERTLNGISGQYLSRGGLAYFLAMFITLVIAQILTFIMQRKVAFKSNSNLPKAIIWFVIATIIITLGQNALYGLYQPWLYGTFGDAIGGIAASFVQALISFWVFYPIFKIIFKKEE</sequence>
<dbReference type="STRING" id="1278311.GCA_000428705_01420"/>
<dbReference type="EMBL" id="LR215048">
    <property type="protein sequence ID" value="VEU79847.1"/>
    <property type="molecule type" value="Genomic_DNA"/>
</dbReference>